<dbReference type="AlphaFoldDB" id="A0A2P5K7S3"/>
<reference evidence="1 2" key="1">
    <citation type="submission" date="2018-01" db="EMBL/GenBank/DDBJ databases">
        <title>Genomic Encyclopedia of Type Strains, Phase III (KMG-III): the genomes of soil and plant-associated and newly described type strains.</title>
        <authorList>
            <person name="Whitman W."/>
        </authorList>
    </citation>
    <scope>NUCLEOTIDE SEQUENCE [LARGE SCALE GENOMIC DNA]</scope>
    <source>
        <strain evidence="1 2">HKI456</strain>
    </source>
</reference>
<evidence type="ECO:0000313" key="1">
    <source>
        <dbReference type="EMBL" id="PPB82758.1"/>
    </source>
</evidence>
<gene>
    <name evidence="1" type="ORF">B0O95_11328</name>
</gene>
<dbReference type="EMBL" id="PRDW01000013">
    <property type="protein sequence ID" value="PPB82758.1"/>
    <property type="molecule type" value="Genomic_DNA"/>
</dbReference>
<proteinExistence type="predicted"/>
<sequence length="31" mass="3371">MMALDILDTGALEHFFAAHRPDAVVVCAAER</sequence>
<name>A0A2P5K7S3_9BURK</name>
<organism evidence="1 2">
    <name type="scientific">Mycetohabitans endofungorum</name>
    <dbReference type="NCBI Taxonomy" id="417203"/>
    <lineage>
        <taxon>Bacteria</taxon>
        <taxon>Pseudomonadati</taxon>
        <taxon>Pseudomonadota</taxon>
        <taxon>Betaproteobacteria</taxon>
        <taxon>Burkholderiales</taxon>
        <taxon>Burkholderiaceae</taxon>
        <taxon>Mycetohabitans</taxon>
    </lineage>
</organism>
<comment type="caution">
    <text evidence="1">The sequence shown here is derived from an EMBL/GenBank/DDBJ whole genome shotgun (WGS) entry which is preliminary data.</text>
</comment>
<keyword evidence="2" id="KW-1185">Reference proteome</keyword>
<accession>A0A2P5K7S3</accession>
<dbReference type="Proteomes" id="UP000243096">
    <property type="component" value="Unassembled WGS sequence"/>
</dbReference>
<evidence type="ECO:0000313" key="2">
    <source>
        <dbReference type="Proteomes" id="UP000243096"/>
    </source>
</evidence>
<protein>
    <submittedName>
        <fullName evidence="1">Uncharacterized protein</fullName>
    </submittedName>
</protein>